<evidence type="ECO:0000313" key="4">
    <source>
        <dbReference type="Proteomes" id="UP000199469"/>
    </source>
</evidence>
<dbReference type="Gene3D" id="3.20.20.70">
    <property type="entry name" value="Aldolase class I"/>
    <property type="match status" value="1"/>
</dbReference>
<evidence type="ECO:0000256" key="1">
    <source>
        <dbReference type="ARBA" id="ARBA00008871"/>
    </source>
</evidence>
<comment type="similarity">
    <text evidence="1">Belongs to the glycosyl hydrolase 56 family.</text>
</comment>
<keyword evidence="2" id="KW-1015">Disulfide bond</keyword>
<dbReference type="RefSeq" id="WP_089790319.1">
    <property type="nucleotide sequence ID" value="NZ_FOIU01000001.1"/>
</dbReference>
<protein>
    <submittedName>
        <fullName evidence="3">Hyaluronidase</fullName>
    </submittedName>
</protein>
<evidence type="ECO:0000313" key="3">
    <source>
        <dbReference type="EMBL" id="SEV94421.1"/>
    </source>
</evidence>
<dbReference type="SUPFAM" id="SSF51445">
    <property type="entry name" value="(Trans)glycosidases"/>
    <property type="match status" value="1"/>
</dbReference>
<dbReference type="InterPro" id="IPR013785">
    <property type="entry name" value="Aldolase_TIM"/>
</dbReference>
<dbReference type="InterPro" id="IPR017853">
    <property type="entry name" value="GH"/>
</dbReference>
<gene>
    <name evidence="3" type="ORF">SAMN05421841_0310</name>
</gene>
<dbReference type="Pfam" id="PF01630">
    <property type="entry name" value="Glyco_hydro_56"/>
    <property type="match status" value="1"/>
</dbReference>
<organism evidence="3 4">
    <name type="scientific">Chryseobacterium wanjuense</name>
    <dbReference type="NCBI Taxonomy" id="356305"/>
    <lineage>
        <taxon>Bacteria</taxon>
        <taxon>Pseudomonadati</taxon>
        <taxon>Bacteroidota</taxon>
        <taxon>Flavobacteriia</taxon>
        <taxon>Flavobacteriales</taxon>
        <taxon>Weeksellaceae</taxon>
        <taxon>Chryseobacterium group</taxon>
        <taxon>Chryseobacterium</taxon>
    </lineage>
</organism>
<proteinExistence type="inferred from homology"/>
<reference evidence="4" key="1">
    <citation type="submission" date="2016-10" db="EMBL/GenBank/DDBJ databases">
        <authorList>
            <person name="Varghese N."/>
            <person name="Submissions S."/>
        </authorList>
    </citation>
    <scope>NUCLEOTIDE SEQUENCE [LARGE SCALE GENOMIC DNA]</scope>
    <source>
        <strain evidence="4">DSM 17724</strain>
    </source>
</reference>
<dbReference type="GO" id="GO:0004415">
    <property type="term" value="F:hyalurononglucosaminidase activity"/>
    <property type="evidence" value="ECO:0007669"/>
    <property type="project" value="InterPro"/>
</dbReference>
<accession>A0A1I0N0T4</accession>
<dbReference type="AlphaFoldDB" id="A0A1I0N0T4"/>
<dbReference type="OrthoDB" id="795496at2"/>
<dbReference type="STRING" id="356305.SAMN05421841_0310"/>
<dbReference type="EMBL" id="FOIU01000001">
    <property type="protein sequence ID" value="SEV94421.1"/>
    <property type="molecule type" value="Genomic_DNA"/>
</dbReference>
<name>A0A1I0N0T4_9FLAO</name>
<dbReference type="Proteomes" id="UP000199469">
    <property type="component" value="Unassembled WGS sequence"/>
</dbReference>
<keyword evidence="4" id="KW-1185">Reference proteome</keyword>
<dbReference type="GO" id="GO:0005975">
    <property type="term" value="P:carbohydrate metabolic process"/>
    <property type="evidence" value="ECO:0007669"/>
    <property type="project" value="InterPro"/>
</dbReference>
<sequence>MITKLFTVLSTVLLLTCAGNEKKQNFVSPEIGGIQNPPQILICSDNKSKTFTDFINREKIQFVQFVNDGQFIDKKVPFTFSKDLLIKELERAYPDPNASGIAYIDIEVPYIDYLKEDVTTDNYKRSVKLFLDVLDFVKKQRPNVKWGYYGIPYTTYWGRDKKFYDQYKKLDPIIRKSDILFPSIYIFYNHVSFSMENEDYIEENAEEMIRIASIYNKKVYPFVMSRYHPSNASIGNQKINDSDFRTYITAISNAKYNNKHVDGIVLWNADGYSYRTSEPVLKKELEKNKITNFDTFYDQYIIGLLSLMKKEVEK</sequence>
<dbReference type="InterPro" id="IPR018155">
    <property type="entry name" value="Hyaluronidase"/>
</dbReference>
<evidence type="ECO:0000256" key="2">
    <source>
        <dbReference type="ARBA" id="ARBA00023157"/>
    </source>
</evidence>